<feature type="domain" description="Phosphatidate phosphatase APP1 catalytic" evidence="1">
    <location>
        <begin position="131"/>
        <end position="280"/>
    </location>
</feature>
<dbReference type="InterPro" id="IPR023214">
    <property type="entry name" value="HAD_sf"/>
</dbReference>
<dbReference type="Gene3D" id="3.40.50.1000">
    <property type="entry name" value="HAD superfamily/HAD-like"/>
    <property type="match status" value="1"/>
</dbReference>
<name>A0A846MP61_9BACT</name>
<proteinExistence type="predicted"/>
<reference evidence="2 3" key="1">
    <citation type="submission" date="2020-03" db="EMBL/GenBank/DDBJ databases">
        <title>Genomic Encyclopedia of Type Strains, Phase IV (KMG-IV): sequencing the most valuable type-strain genomes for metagenomic binning, comparative biology and taxonomic classification.</title>
        <authorList>
            <person name="Goeker M."/>
        </authorList>
    </citation>
    <scope>NUCLEOTIDE SEQUENCE [LARGE SCALE GENOMIC DNA]</scope>
    <source>
        <strain evidence="2 3">DSM 5718</strain>
    </source>
</reference>
<dbReference type="PANTHER" id="PTHR28208">
    <property type="entry name" value="PHOSPHATIDATE PHOSPHATASE APP1"/>
    <property type="match status" value="1"/>
</dbReference>
<dbReference type="GO" id="GO:0008195">
    <property type="term" value="F:phosphatidate phosphatase activity"/>
    <property type="evidence" value="ECO:0007669"/>
    <property type="project" value="InterPro"/>
</dbReference>
<dbReference type="PANTHER" id="PTHR28208:SF3">
    <property type="entry name" value="PHOSPHATIDATE PHOSPHATASE APP1"/>
    <property type="match status" value="1"/>
</dbReference>
<dbReference type="InterPro" id="IPR052935">
    <property type="entry name" value="Mg2+_PAP"/>
</dbReference>
<dbReference type="AlphaFoldDB" id="A0A846MP61"/>
<protein>
    <submittedName>
        <fullName evidence="2">Phosphatidate phosphatase APP1</fullName>
    </submittedName>
</protein>
<evidence type="ECO:0000313" key="3">
    <source>
        <dbReference type="Proteomes" id="UP000537126"/>
    </source>
</evidence>
<comment type="caution">
    <text evidence="2">The sequence shown here is derived from an EMBL/GenBank/DDBJ whole genome shotgun (WGS) entry which is preliminary data.</text>
</comment>
<gene>
    <name evidence="2" type="ORF">FHS56_000832</name>
</gene>
<keyword evidence="3" id="KW-1185">Reference proteome</keyword>
<dbReference type="InterPro" id="IPR036412">
    <property type="entry name" value="HAD-like_sf"/>
</dbReference>
<accession>A0A846MP61</accession>
<organism evidence="2 3">
    <name type="scientific">Thermonema lapsum</name>
    <dbReference type="NCBI Taxonomy" id="28195"/>
    <lineage>
        <taxon>Bacteria</taxon>
        <taxon>Pseudomonadati</taxon>
        <taxon>Bacteroidota</taxon>
        <taxon>Cytophagia</taxon>
        <taxon>Cytophagales</taxon>
        <taxon>Thermonemataceae</taxon>
        <taxon>Thermonema</taxon>
    </lineage>
</organism>
<dbReference type="RefSeq" id="WP_166918594.1">
    <property type="nucleotide sequence ID" value="NZ_JAASRN010000001.1"/>
</dbReference>
<dbReference type="InterPro" id="IPR019236">
    <property type="entry name" value="APP1_cat"/>
</dbReference>
<dbReference type="SUPFAM" id="SSF56784">
    <property type="entry name" value="HAD-like"/>
    <property type="match status" value="1"/>
</dbReference>
<dbReference type="Pfam" id="PF09949">
    <property type="entry name" value="APP1_cat"/>
    <property type="match status" value="1"/>
</dbReference>
<sequence length="316" mass="37126">MFLALVKKLLKIQPHPCFQACVAYANNKKICVKGHVVERSSNISSTSKSLSFWRPLRRLLRHYLAKGIEGIPVVLYDGHSRYVQFTGRGGYFCFEIERREEQRPFVRLGIEACALYVHVPLCFSHEKMPYVVVSDVDDTVLKTHATRWWQRLKYLLFYDVHERKAIPGMQALYTFLNAAGECPPLFFYVSNSEWNLFDLIRDFLKINHFPDGCLLLRERVHHWRELFRKKESHKYATIEHLMDMYALPFLLIGDSGQQDPLIYARLVEHHPGRIKGVYLRLIKEKHRHTPRLKYLEAVCNARGVFCRVFTDPEACL</sequence>
<evidence type="ECO:0000313" key="2">
    <source>
        <dbReference type="EMBL" id="NIK73346.1"/>
    </source>
</evidence>
<evidence type="ECO:0000259" key="1">
    <source>
        <dbReference type="Pfam" id="PF09949"/>
    </source>
</evidence>
<dbReference type="Proteomes" id="UP000537126">
    <property type="component" value="Unassembled WGS sequence"/>
</dbReference>
<dbReference type="EMBL" id="JAASRN010000001">
    <property type="protein sequence ID" value="NIK73346.1"/>
    <property type="molecule type" value="Genomic_DNA"/>
</dbReference>